<dbReference type="PROSITE" id="PS51559">
    <property type="entry name" value="SAM_RMT2"/>
    <property type="match status" value="1"/>
</dbReference>
<dbReference type="GO" id="GO:0019702">
    <property type="term" value="F:protein arginine N5-methyltransferase activity"/>
    <property type="evidence" value="ECO:0007669"/>
    <property type="project" value="TreeGrafter"/>
</dbReference>
<dbReference type="AlphaFoldDB" id="A0A7S2J5M1"/>
<dbReference type="PANTHER" id="PTHR32379">
    <property type="entry name" value="GUANIDINOACETATE N-METHYLTRANSFERASE"/>
    <property type="match status" value="1"/>
</dbReference>
<evidence type="ECO:0000313" key="5">
    <source>
        <dbReference type="EMBL" id="CAD9537323.1"/>
    </source>
</evidence>
<keyword evidence="1" id="KW-0489">Methyltransferase</keyword>
<name>A0A7S2J5M1_9DINO</name>
<sequence length="472" mass="51373">MCGQLADPQTGDSETTYSNIFYCQGCWQDRKKAQQAARGGATDEAWNEGSAFVYMKAVEGIQAAAGSNGDMETSVAACVGSRPESSAVRGAHGRSLLHHIAEHGDAGAIRKVLDAYQNFYGRHVELCSTVEMYEDGFGLTAGEIAFAGNHAEAFDALVNSAVNRPRPSNFCTDSNKAYVKQKLSYEGDGDGAVLKDEKGGGVMMGWEKPLMRRHAEVIAPTPGLSVMNVGFGLGLIDGFLQERQPAKHTIVEAHPDVYAEMGRRGWLDKPGVNVLGPARWQDQIEGMIAAGPFDGIFFDTYAEMYGDLQEFFKLLPQILKPGGVLSFFNGLSDKNMYAQAISCRCAQLDLARLGLACMYEPYPIGAIDEAEWRKVVNLYWSLETYYVPVAVRIPENEPDAITRVFNSLPPRCDGAQPELRAMAVRPGDACGKVLDDKLAKARQAAEEARRLEVQQQMIKDAATPPLVEAPGA</sequence>
<evidence type="ECO:0000256" key="3">
    <source>
        <dbReference type="ARBA" id="ARBA00022691"/>
    </source>
</evidence>
<evidence type="ECO:0000256" key="2">
    <source>
        <dbReference type="ARBA" id="ARBA00022679"/>
    </source>
</evidence>
<dbReference type="InterPro" id="IPR029063">
    <property type="entry name" value="SAM-dependent_MTases_sf"/>
</dbReference>
<evidence type="ECO:0000259" key="4">
    <source>
        <dbReference type="PROSITE" id="PS51559"/>
    </source>
</evidence>
<organism evidence="5">
    <name type="scientific">Zooxanthella nutricula</name>
    <dbReference type="NCBI Taxonomy" id="1333877"/>
    <lineage>
        <taxon>Eukaryota</taxon>
        <taxon>Sar</taxon>
        <taxon>Alveolata</taxon>
        <taxon>Dinophyceae</taxon>
        <taxon>Peridiniales</taxon>
        <taxon>Peridiniales incertae sedis</taxon>
        <taxon>Zooxanthella</taxon>
    </lineage>
</organism>
<dbReference type="GO" id="GO:0005737">
    <property type="term" value="C:cytoplasm"/>
    <property type="evidence" value="ECO:0007669"/>
    <property type="project" value="TreeGrafter"/>
</dbReference>
<dbReference type="PANTHER" id="PTHR32379:SF1">
    <property type="entry name" value="GUANIDINOACETATE N-METHYLTRANSFERASE"/>
    <property type="match status" value="1"/>
</dbReference>
<dbReference type="InterPro" id="IPR051038">
    <property type="entry name" value="RMT2/GAMT_Mtase"/>
</dbReference>
<dbReference type="GO" id="GO:0005634">
    <property type="term" value="C:nucleus"/>
    <property type="evidence" value="ECO:0007669"/>
    <property type="project" value="TreeGrafter"/>
</dbReference>
<gene>
    <name evidence="5" type="ORF">BRAN1462_LOCUS14586</name>
</gene>
<feature type="domain" description="RMT2" evidence="4">
    <location>
        <begin position="171"/>
        <end position="397"/>
    </location>
</feature>
<accession>A0A7S2J5M1</accession>
<keyword evidence="2" id="KW-0808">Transferase</keyword>
<keyword evidence="3" id="KW-0949">S-adenosyl-L-methionine</keyword>
<protein>
    <recommendedName>
        <fullName evidence="4">RMT2 domain-containing protein</fullName>
    </recommendedName>
</protein>
<dbReference type="EMBL" id="HBGW01023004">
    <property type="protein sequence ID" value="CAD9537323.1"/>
    <property type="molecule type" value="Transcribed_RNA"/>
</dbReference>
<reference evidence="5" key="1">
    <citation type="submission" date="2021-01" db="EMBL/GenBank/DDBJ databases">
        <authorList>
            <person name="Corre E."/>
            <person name="Pelletier E."/>
            <person name="Niang G."/>
            <person name="Scheremetjew M."/>
            <person name="Finn R."/>
            <person name="Kale V."/>
            <person name="Holt S."/>
            <person name="Cochrane G."/>
            <person name="Meng A."/>
            <person name="Brown T."/>
            <person name="Cohen L."/>
        </authorList>
    </citation>
    <scope>NUCLEOTIDE SEQUENCE</scope>
    <source>
        <strain evidence="5">RCC3387</strain>
    </source>
</reference>
<dbReference type="CDD" id="cd02440">
    <property type="entry name" value="AdoMet_MTases"/>
    <property type="match status" value="1"/>
</dbReference>
<dbReference type="Gene3D" id="3.40.50.150">
    <property type="entry name" value="Vaccinia Virus protein VP39"/>
    <property type="match status" value="1"/>
</dbReference>
<evidence type="ECO:0000256" key="1">
    <source>
        <dbReference type="ARBA" id="ARBA00022603"/>
    </source>
</evidence>
<dbReference type="GO" id="GO:0032259">
    <property type="term" value="P:methylation"/>
    <property type="evidence" value="ECO:0007669"/>
    <property type="project" value="UniProtKB-KW"/>
</dbReference>
<dbReference type="InterPro" id="IPR026480">
    <property type="entry name" value="RMT2_dom"/>
</dbReference>
<proteinExistence type="predicted"/>
<dbReference type="SUPFAM" id="SSF53335">
    <property type="entry name" value="S-adenosyl-L-methionine-dependent methyltransferases"/>
    <property type="match status" value="1"/>
</dbReference>